<evidence type="ECO:0000256" key="2">
    <source>
        <dbReference type="ARBA" id="ARBA00023002"/>
    </source>
</evidence>
<keyword evidence="5" id="KW-1185">Reference proteome</keyword>
<gene>
    <name evidence="4" type="ORF">EV356DRAFT_1248</name>
</gene>
<dbReference type="AlphaFoldDB" id="A0A6A6HPR0"/>
<keyword evidence="1" id="KW-0521">NADP</keyword>
<dbReference type="InterPro" id="IPR008030">
    <property type="entry name" value="NmrA-like"/>
</dbReference>
<evidence type="ECO:0000313" key="5">
    <source>
        <dbReference type="Proteomes" id="UP000800092"/>
    </source>
</evidence>
<dbReference type="Gene3D" id="3.40.50.720">
    <property type="entry name" value="NAD(P)-binding Rossmann-like Domain"/>
    <property type="match status" value="1"/>
</dbReference>
<feature type="domain" description="NmrA-like" evidence="3">
    <location>
        <begin position="2"/>
        <end position="232"/>
    </location>
</feature>
<dbReference type="InterPro" id="IPR051609">
    <property type="entry name" value="NmrA/Isoflavone_reductase-like"/>
</dbReference>
<accession>A0A6A6HPR0</accession>
<dbReference type="Proteomes" id="UP000800092">
    <property type="component" value="Unassembled WGS sequence"/>
</dbReference>
<proteinExistence type="predicted"/>
<evidence type="ECO:0000313" key="4">
    <source>
        <dbReference type="EMBL" id="KAF2239822.1"/>
    </source>
</evidence>
<sequence length="304" mass="33201">MQKIAILGASGSLGRAVLNGLLSAGFTVTALLRESSQSKIEHHSNLSILRIPDSIIECPIDDLVKAVSGQEALVITIAGSQVREQMRLADACESAGVTRIIPADFGSCDSDDQATVDILPLYSAKYKVRAYLQDLAEKPGSKLTWTSIIGGHFLDLGLQGDLLLFNVKGRKVDLLNGGNIRFSTSTIDRYGLAVARILQRPEETKNKIIYVQSACVSQNELLASLKRATGEQQWSVTDHKWREKLDGAREKADQGDRDAIEEVVGVWGIVASNWEKSRQLSNGLLGLENEDVDEIVKRSVSEIE</sequence>
<evidence type="ECO:0000259" key="3">
    <source>
        <dbReference type="Pfam" id="PF05368"/>
    </source>
</evidence>
<name>A0A6A6HPR0_VIRVR</name>
<protein>
    <submittedName>
        <fullName evidence="4">NAD(P)-binding protein</fullName>
    </submittedName>
</protein>
<dbReference type="EMBL" id="ML991771">
    <property type="protein sequence ID" value="KAF2239822.1"/>
    <property type="molecule type" value="Genomic_DNA"/>
</dbReference>
<dbReference type="CDD" id="cd05259">
    <property type="entry name" value="PCBER_SDR_a"/>
    <property type="match status" value="1"/>
</dbReference>
<dbReference type="InterPro" id="IPR045312">
    <property type="entry name" value="PCBER-like"/>
</dbReference>
<keyword evidence="2" id="KW-0560">Oxidoreductase</keyword>
<dbReference type="PANTHER" id="PTHR47706">
    <property type="entry name" value="NMRA-LIKE FAMILY PROTEIN"/>
    <property type="match status" value="1"/>
</dbReference>
<dbReference type="OrthoDB" id="9984533at2759"/>
<dbReference type="Pfam" id="PF05368">
    <property type="entry name" value="NmrA"/>
    <property type="match status" value="1"/>
</dbReference>
<organism evidence="4 5">
    <name type="scientific">Viridothelium virens</name>
    <name type="common">Speckled blister lichen</name>
    <name type="synonym">Trypethelium virens</name>
    <dbReference type="NCBI Taxonomy" id="1048519"/>
    <lineage>
        <taxon>Eukaryota</taxon>
        <taxon>Fungi</taxon>
        <taxon>Dikarya</taxon>
        <taxon>Ascomycota</taxon>
        <taxon>Pezizomycotina</taxon>
        <taxon>Dothideomycetes</taxon>
        <taxon>Dothideomycetes incertae sedis</taxon>
        <taxon>Trypetheliales</taxon>
        <taxon>Trypetheliaceae</taxon>
        <taxon>Viridothelium</taxon>
    </lineage>
</organism>
<dbReference type="InterPro" id="IPR036291">
    <property type="entry name" value="NAD(P)-bd_dom_sf"/>
</dbReference>
<evidence type="ECO:0000256" key="1">
    <source>
        <dbReference type="ARBA" id="ARBA00022857"/>
    </source>
</evidence>
<dbReference type="SUPFAM" id="SSF51735">
    <property type="entry name" value="NAD(P)-binding Rossmann-fold domains"/>
    <property type="match status" value="1"/>
</dbReference>
<dbReference type="GO" id="GO:0016491">
    <property type="term" value="F:oxidoreductase activity"/>
    <property type="evidence" value="ECO:0007669"/>
    <property type="project" value="UniProtKB-KW"/>
</dbReference>
<reference evidence="4" key="1">
    <citation type="journal article" date="2020" name="Stud. Mycol.">
        <title>101 Dothideomycetes genomes: a test case for predicting lifestyles and emergence of pathogens.</title>
        <authorList>
            <person name="Haridas S."/>
            <person name="Albert R."/>
            <person name="Binder M."/>
            <person name="Bloem J."/>
            <person name="Labutti K."/>
            <person name="Salamov A."/>
            <person name="Andreopoulos B."/>
            <person name="Baker S."/>
            <person name="Barry K."/>
            <person name="Bills G."/>
            <person name="Bluhm B."/>
            <person name="Cannon C."/>
            <person name="Castanera R."/>
            <person name="Culley D."/>
            <person name="Daum C."/>
            <person name="Ezra D."/>
            <person name="Gonzalez J."/>
            <person name="Henrissat B."/>
            <person name="Kuo A."/>
            <person name="Liang C."/>
            <person name="Lipzen A."/>
            <person name="Lutzoni F."/>
            <person name="Magnuson J."/>
            <person name="Mondo S."/>
            <person name="Nolan M."/>
            <person name="Ohm R."/>
            <person name="Pangilinan J."/>
            <person name="Park H.-J."/>
            <person name="Ramirez L."/>
            <person name="Alfaro M."/>
            <person name="Sun H."/>
            <person name="Tritt A."/>
            <person name="Yoshinaga Y."/>
            <person name="Zwiers L.-H."/>
            <person name="Turgeon B."/>
            <person name="Goodwin S."/>
            <person name="Spatafora J."/>
            <person name="Crous P."/>
            <person name="Grigoriev I."/>
        </authorList>
    </citation>
    <scope>NUCLEOTIDE SEQUENCE</scope>
    <source>
        <strain evidence="4">Tuck. ex Michener</strain>
    </source>
</reference>
<dbReference type="PANTHER" id="PTHR47706:SF9">
    <property type="entry name" value="NMRA-LIKE DOMAIN-CONTAINING PROTEIN-RELATED"/>
    <property type="match status" value="1"/>
</dbReference>